<feature type="domain" description="N-acetyltransferase" evidence="4">
    <location>
        <begin position="11"/>
        <end position="175"/>
    </location>
</feature>
<dbReference type="Proteomes" id="UP000234881">
    <property type="component" value="Unassembled WGS sequence"/>
</dbReference>
<evidence type="ECO:0000313" key="5">
    <source>
        <dbReference type="EMBL" id="PLW76419.1"/>
    </source>
</evidence>
<accession>A0A2N5XPH1</accession>
<name>A0A2N5XPH1_9HYPH</name>
<dbReference type="EMBL" id="PKUQ01000031">
    <property type="protein sequence ID" value="PLW76419.1"/>
    <property type="molecule type" value="Genomic_DNA"/>
</dbReference>
<dbReference type="GO" id="GO:0016747">
    <property type="term" value="F:acyltransferase activity, transferring groups other than amino-acyl groups"/>
    <property type="evidence" value="ECO:0007669"/>
    <property type="project" value="InterPro"/>
</dbReference>
<dbReference type="InterPro" id="IPR000182">
    <property type="entry name" value="GNAT_dom"/>
</dbReference>
<protein>
    <recommendedName>
        <fullName evidence="4">N-acetyltransferase domain-containing protein</fullName>
    </recommendedName>
</protein>
<keyword evidence="6" id="KW-1185">Reference proteome</keyword>
<dbReference type="SUPFAM" id="SSF55729">
    <property type="entry name" value="Acyl-CoA N-acyltransferases (Nat)"/>
    <property type="match status" value="1"/>
</dbReference>
<proteinExistence type="inferred from homology"/>
<gene>
    <name evidence="5" type="ORF">C0081_16205</name>
</gene>
<evidence type="ECO:0000256" key="2">
    <source>
        <dbReference type="ARBA" id="ARBA00023315"/>
    </source>
</evidence>
<organism evidence="5 6">
    <name type="scientific">Cohaesibacter celericrescens</name>
    <dbReference type="NCBI Taxonomy" id="2067669"/>
    <lineage>
        <taxon>Bacteria</taxon>
        <taxon>Pseudomonadati</taxon>
        <taxon>Pseudomonadota</taxon>
        <taxon>Alphaproteobacteria</taxon>
        <taxon>Hyphomicrobiales</taxon>
        <taxon>Cohaesibacteraceae</taxon>
    </lineage>
</organism>
<evidence type="ECO:0000259" key="4">
    <source>
        <dbReference type="PROSITE" id="PS51186"/>
    </source>
</evidence>
<keyword evidence="2" id="KW-0012">Acyltransferase</keyword>
<dbReference type="PROSITE" id="PS51186">
    <property type="entry name" value="GNAT"/>
    <property type="match status" value="1"/>
</dbReference>
<evidence type="ECO:0000256" key="1">
    <source>
        <dbReference type="ARBA" id="ARBA00022679"/>
    </source>
</evidence>
<keyword evidence="1" id="KW-0808">Transferase</keyword>
<comment type="caution">
    <text evidence="5">The sequence shown here is derived from an EMBL/GenBank/DDBJ whole genome shotgun (WGS) entry which is preliminary data.</text>
</comment>
<reference evidence="5 6" key="1">
    <citation type="submission" date="2018-01" db="EMBL/GenBank/DDBJ databases">
        <title>The draft genome sequence of Cohaesibacter sp. H1304.</title>
        <authorList>
            <person name="Wang N.-N."/>
            <person name="Du Z.-J."/>
        </authorList>
    </citation>
    <scope>NUCLEOTIDE SEQUENCE [LARGE SCALE GENOMIC DNA]</scope>
    <source>
        <strain evidence="5 6">H1304</strain>
    </source>
</reference>
<dbReference type="Pfam" id="PF13302">
    <property type="entry name" value="Acetyltransf_3"/>
    <property type="match status" value="1"/>
</dbReference>
<dbReference type="AlphaFoldDB" id="A0A2N5XPH1"/>
<dbReference type="OrthoDB" id="9804153at2"/>
<evidence type="ECO:0000256" key="3">
    <source>
        <dbReference type="ARBA" id="ARBA00038502"/>
    </source>
</evidence>
<dbReference type="PANTHER" id="PTHR43792:SF8">
    <property type="entry name" value="[RIBOSOMAL PROTEIN US5]-ALANINE N-ACETYLTRANSFERASE"/>
    <property type="match status" value="1"/>
</dbReference>
<dbReference type="RefSeq" id="WP_101534854.1">
    <property type="nucleotide sequence ID" value="NZ_JBFHIU010000030.1"/>
</dbReference>
<dbReference type="Gene3D" id="3.40.630.30">
    <property type="match status" value="1"/>
</dbReference>
<dbReference type="InterPro" id="IPR051531">
    <property type="entry name" value="N-acetyltransferase"/>
</dbReference>
<dbReference type="PANTHER" id="PTHR43792">
    <property type="entry name" value="GNAT FAMILY, PUTATIVE (AFU_ORTHOLOGUE AFUA_3G00765)-RELATED-RELATED"/>
    <property type="match status" value="1"/>
</dbReference>
<comment type="similarity">
    <text evidence="3">Belongs to the acetyltransferase family. RimJ subfamily.</text>
</comment>
<dbReference type="InterPro" id="IPR016181">
    <property type="entry name" value="Acyl_CoA_acyltransferase"/>
</dbReference>
<evidence type="ECO:0000313" key="6">
    <source>
        <dbReference type="Proteomes" id="UP000234881"/>
    </source>
</evidence>
<sequence length="184" mass="20621">MHYPTLNSERLVLRPPHPEDARPIEQYVSATSVNGCLIERPHPFPKGGALNWIEAQAKGVAGLNLAITHDNTFVGVIGIKASSEKTLGVFAPTIGYWLAPPFWGKGFMQEAARRLLDWYMPHEPTEKMCAAAFEDNERSLSVLSKLGFREVDRNLAFSPARGHEVPQIKMELTAERYREHGAFH</sequence>